<feature type="compositionally biased region" description="Basic and acidic residues" evidence="2">
    <location>
        <begin position="1588"/>
        <end position="1621"/>
    </location>
</feature>
<evidence type="ECO:0000313" key="3">
    <source>
        <dbReference type="EMBL" id="CAD8090081.1"/>
    </source>
</evidence>
<name>A0A8S1NIX3_PARPR</name>
<feature type="region of interest" description="Disordered" evidence="2">
    <location>
        <begin position="1232"/>
        <end position="1267"/>
    </location>
</feature>
<dbReference type="OMA" id="KREDHYQ"/>
<dbReference type="Proteomes" id="UP000688137">
    <property type="component" value="Unassembled WGS sequence"/>
</dbReference>
<evidence type="ECO:0000256" key="2">
    <source>
        <dbReference type="SAM" id="MobiDB-lite"/>
    </source>
</evidence>
<gene>
    <name evidence="3" type="ORF">PPRIM_AZ9-3.1.T0850088</name>
</gene>
<evidence type="ECO:0000313" key="4">
    <source>
        <dbReference type="Proteomes" id="UP000688137"/>
    </source>
</evidence>
<keyword evidence="1" id="KW-0175">Coiled coil</keyword>
<evidence type="ECO:0000256" key="1">
    <source>
        <dbReference type="SAM" id="Coils"/>
    </source>
</evidence>
<dbReference type="PANTHER" id="PTHR13595">
    <property type="entry name" value="ARL6IP4 PROTEIN"/>
    <property type="match status" value="1"/>
</dbReference>
<feature type="compositionally biased region" description="Polar residues" evidence="2">
    <location>
        <begin position="1565"/>
        <end position="1586"/>
    </location>
</feature>
<feature type="compositionally biased region" description="Low complexity" evidence="2">
    <location>
        <begin position="791"/>
        <end position="805"/>
    </location>
</feature>
<proteinExistence type="predicted"/>
<keyword evidence="4" id="KW-1185">Reference proteome</keyword>
<reference evidence="3" key="1">
    <citation type="submission" date="2021-01" db="EMBL/GenBank/DDBJ databases">
        <authorList>
            <consortium name="Genoscope - CEA"/>
            <person name="William W."/>
        </authorList>
    </citation>
    <scope>NUCLEOTIDE SEQUENCE</scope>
</reference>
<feature type="compositionally biased region" description="Polar residues" evidence="2">
    <location>
        <begin position="126"/>
        <end position="136"/>
    </location>
</feature>
<sequence length="1628" mass="192437">MKVSLDHDVYKWLLSLTIVKPQQVKNTGKVELDENQSKLFVNGIKFGETLNKMLEARSIHVPNLSEQMKNQITPGVKLFNWNILQDAFQKINLPLDNDIKNLIVNGDTEMMNELLKDMMELDNQINRKQQTRGSVRSSDDSSFETSKKPPSRPASKLPQTKYDIQGNNNELILDELDTKKPLNESKSLLEFFITGLSKHLTLKPQQAASLMSNGNKYLAHLLVKGVKGEFETLINWLSDIYANISRVFNFLEQQDSNVHYFFATIKPGLLSKEQEITLWTLRIMGRTYFELSEMEMHQLGYEWFCKENGGLAATFLCMQRHPNLLSQICELYSQVARFNIVDFFTVQFKKQLSDKCIDMLNSLIEFLHQQKILKEELIQQGIIQYWAQAALKMSDSDQLPIKMQGLKYLTLNWLLYPIQFEEDQNYPNQFLFLMKKGTRDSSNNLKYFSLNMLFRLLDKLATDRNPYAAVLYKKLTFTLIENYNELDIREFMLNNFMYLIQKYSSIPIDILLEPLIKQVMLNDALVNLTDMMLFKFISKHPKMKIRLAILLLDLLAKIYLNSVTMSHLSLNPIQVLLARFAESPLLREYAFKLCKIGLALHYGSLKSKRQQVKTNDLSVLTALQQQNNDHEILEAQKRAQIIELIKFIINMQQDELNEQIKPLLCHFYIELQNISIKDKGVITLLNMFGNPEKIVQVIKQQWDAEKQEQEEILKQSQLIIDNEFVQNQQYLHSAEQTPQTVKSEKIKQNDVDPFNDLRQKELEDEKRFLAQNGVGFKKRVVELERGKQPIAPTPIIQQQQQQQQQVKKKPQQVDPKVLENIANIKLKKEEELLKKQQEEEEKRKRIETLQKKAQQEIQKRTNGKIIEKIDEKKVELIDLDDHETHDYESMSIAIKKNHKAMKYLFSKYSNTTNQASKKQYFGELQEQYEIIQLSDIMRMLKDYQVNMSKEEVQAYVKAINQKYSENKSDQFSLDQQNFERFLAQLSMKIEGYTFQKRPAGQCLEQFMQSFGSIAKSKNENHLIFLDPDNINIDPDRDLIRQLNFQLQTQDIPVPNKFKKVTEKQLNQRFEYRQSAILGIENAWLDCHEIVNQLISETFKTNVMEPISDVKIIWKVKPNPQQQQEQVVQVKQRDNSQQKKVINRAIEDKLLKQQEEEQKKMEAEEKRKKHQEKLKQEYLRKKKEKEEQEQLKKQEERQEMIEKAEREKKQQELLKKEAEEKKLKLREYKEKMAEENKIKEAQNIELQKQKQEQERKQREEFQKKQKEDVSKLLEQKQKEFKDKEQQEKQKEQKAKEEIKEWKNNVEIMLQQEQEVRQREKQMHQKIQQLQQDQDIQSVYKKYDKQLQAIYHAYQEYTDWKIENAGVEKELLQFKGFTNFASQFSIYPAIITPEDAQLIFRSITRERERQQQQLNEKNGFNAAPPKGMNYHEFQQALLRIAIKGQKYFDLLNEKYENNMKTIDMLALKKDQVISEEGPLEKREDHYQQVDATSSKTMQGLMYFLDMPEEKTEMNSKLRALKLEFQKVAAQRDKKQMVQQKLTEEVKQPTKRKQSIGQKEGKDKSQEKQQPQRNKSQNIRIDSAQTKMKSSQKDQIKAVDENELNKQSPKKIETTGPDGKKESWKVNQQKQ</sequence>
<dbReference type="PANTHER" id="PTHR13595:SF4">
    <property type="entry name" value="CHROMOSOME UNDETERMINED SCAFFOLD_77, WHOLE GENOME SHOTGUN SEQUENCE"/>
    <property type="match status" value="1"/>
</dbReference>
<feature type="coiled-coil region" evidence="1">
    <location>
        <begin position="819"/>
        <end position="859"/>
    </location>
</feature>
<feature type="region of interest" description="Disordered" evidence="2">
    <location>
        <begin position="791"/>
        <end position="812"/>
    </location>
</feature>
<accession>A0A8S1NIX3</accession>
<feature type="region of interest" description="Disordered" evidence="2">
    <location>
        <begin position="126"/>
        <end position="161"/>
    </location>
</feature>
<protein>
    <submittedName>
        <fullName evidence="3">Uncharacterized protein</fullName>
    </submittedName>
</protein>
<feature type="region of interest" description="Disordered" evidence="2">
    <location>
        <begin position="1529"/>
        <end position="1628"/>
    </location>
</feature>
<comment type="caution">
    <text evidence="3">The sequence shown here is derived from an EMBL/GenBank/DDBJ whole genome shotgun (WGS) entry which is preliminary data.</text>
</comment>
<feature type="compositionally biased region" description="Basic and acidic residues" evidence="2">
    <location>
        <begin position="1529"/>
        <end position="1545"/>
    </location>
</feature>
<dbReference type="EMBL" id="CAJJDM010000088">
    <property type="protein sequence ID" value="CAD8090081.1"/>
    <property type="molecule type" value="Genomic_DNA"/>
</dbReference>
<feature type="region of interest" description="Disordered" evidence="2">
    <location>
        <begin position="1184"/>
        <end position="1207"/>
    </location>
</feature>
<organism evidence="3 4">
    <name type="scientific">Paramecium primaurelia</name>
    <dbReference type="NCBI Taxonomy" id="5886"/>
    <lineage>
        <taxon>Eukaryota</taxon>
        <taxon>Sar</taxon>
        <taxon>Alveolata</taxon>
        <taxon>Ciliophora</taxon>
        <taxon>Intramacronucleata</taxon>
        <taxon>Oligohymenophorea</taxon>
        <taxon>Peniculida</taxon>
        <taxon>Parameciidae</taxon>
        <taxon>Paramecium</taxon>
    </lineage>
</organism>